<evidence type="ECO:0000256" key="1">
    <source>
        <dbReference type="ARBA" id="ARBA00022723"/>
    </source>
</evidence>
<dbReference type="Pfam" id="PF13695">
    <property type="entry name" value="Zn_ribbon_3CxxC"/>
    <property type="match status" value="1"/>
</dbReference>
<evidence type="ECO:0000256" key="2">
    <source>
        <dbReference type="ARBA" id="ARBA00022771"/>
    </source>
</evidence>
<keyword evidence="3" id="KW-0862">Zinc</keyword>
<evidence type="ECO:0000256" key="4">
    <source>
        <dbReference type="SAM" id="MobiDB-lite"/>
    </source>
</evidence>
<name>A0AAD6J7B7_DREDA</name>
<evidence type="ECO:0000259" key="5">
    <source>
        <dbReference type="SMART" id="SM01328"/>
    </source>
</evidence>
<proteinExistence type="predicted"/>
<evidence type="ECO:0000256" key="3">
    <source>
        <dbReference type="ARBA" id="ARBA00022833"/>
    </source>
</evidence>
<dbReference type="AlphaFoldDB" id="A0AAD6J7B7"/>
<reference evidence="6" key="1">
    <citation type="submission" date="2023-01" db="EMBL/GenBank/DDBJ databases">
        <title>The chitinases involved in constricting ring structure development in the nematode-trapping fungus Drechslerella dactyloides.</title>
        <authorList>
            <person name="Wang R."/>
            <person name="Zhang L."/>
            <person name="Tang P."/>
            <person name="Li S."/>
            <person name="Liang L."/>
        </authorList>
    </citation>
    <scope>NUCLEOTIDE SEQUENCE</scope>
    <source>
        <strain evidence="6">YMF1.00031</strain>
    </source>
</reference>
<dbReference type="SMART" id="SM01328">
    <property type="entry name" value="zf-3CxxC"/>
    <property type="match status" value="1"/>
</dbReference>
<keyword evidence="2" id="KW-0863">Zinc-finger</keyword>
<keyword evidence="1" id="KW-0479">Metal-binding</keyword>
<feature type="compositionally biased region" description="Polar residues" evidence="4">
    <location>
        <begin position="74"/>
        <end position="85"/>
    </location>
</feature>
<protein>
    <recommendedName>
        <fullName evidence="5">3CxxC-type domain-containing protein</fullName>
    </recommendedName>
</protein>
<feature type="region of interest" description="Disordered" evidence="4">
    <location>
        <begin position="74"/>
        <end position="112"/>
    </location>
</feature>
<dbReference type="GO" id="GO:0008270">
    <property type="term" value="F:zinc ion binding"/>
    <property type="evidence" value="ECO:0007669"/>
    <property type="project" value="UniProtKB-KW"/>
</dbReference>
<dbReference type="InterPro" id="IPR027377">
    <property type="entry name" value="ZAR1/RTP1-5-like_Znf-3CxxC"/>
</dbReference>
<dbReference type="Proteomes" id="UP001221413">
    <property type="component" value="Unassembled WGS sequence"/>
</dbReference>
<organism evidence="6 7">
    <name type="scientific">Drechslerella dactyloides</name>
    <name type="common">Nematode-trapping fungus</name>
    <name type="synonym">Arthrobotrys dactyloides</name>
    <dbReference type="NCBI Taxonomy" id="74499"/>
    <lineage>
        <taxon>Eukaryota</taxon>
        <taxon>Fungi</taxon>
        <taxon>Dikarya</taxon>
        <taxon>Ascomycota</taxon>
        <taxon>Pezizomycotina</taxon>
        <taxon>Orbiliomycetes</taxon>
        <taxon>Orbiliales</taxon>
        <taxon>Orbiliaceae</taxon>
        <taxon>Drechslerella</taxon>
    </lineage>
</organism>
<feature type="compositionally biased region" description="Low complexity" evidence="4">
    <location>
        <begin position="86"/>
        <end position="107"/>
    </location>
</feature>
<evidence type="ECO:0000313" key="6">
    <source>
        <dbReference type="EMBL" id="KAJ6264915.1"/>
    </source>
</evidence>
<sequence>MNSWEPWEQLLRHLTESLHAANIDDTSNNFRQRLTQMPRAELNHLDMGRYNRAERRLIDEERVRRSRATTGFTAINLPIQGQAQASSSSTNTSTFDSGNGQSSSSAGQPFTPPIEKPERWYLFPEHHAKVAEKVKGARFNPSDIEGDEFWDTNIVGRFKCSNTKCSKVWTSGVVATRIRKYGQSPFRYNARVYNQGCRRCKKLGIMEIDIDAYVERVVRRVKIWKGEAVPVVNHPGADTEREGPHLEDLCEGCKAGHCPYKRLALRMFE</sequence>
<feature type="domain" description="3CxxC-type" evidence="5">
    <location>
        <begin position="153"/>
        <end position="256"/>
    </location>
</feature>
<evidence type="ECO:0000313" key="7">
    <source>
        <dbReference type="Proteomes" id="UP001221413"/>
    </source>
</evidence>
<accession>A0AAD6J7B7</accession>
<gene>
    <name evidence="6" type="ORF">Dda_1068</name>
</gene>
<dbReference type="EMBL" id="JAQGDS010000001">
    <property type="protein sequence ID" value="KAJ6264915.1"/>
    <property type="molecule type" value="Genomic_DNA"/>
</dbReference>
<keyword evidence="7" id="KW-1185">Reference proteome</keyword>
<comment type="caution">
    <text evidence="6">The sequence shown here is derived from an EMBL/GenBank/DDBJ whole genome shotgun (WGS) entry which is preliminary data.</text>
</comment>